<gene>
    <name evidence="2" type="ORF">NN4_08230</name>
</gene>
<name>A0A511M6P8_9NOCA</name>
<accession>A0A511M6P8</accession>
<reference evidence="2 3" key="1">
    <citation type="submission" date="2019-07" db="EMBL/GenBank/DDBJ databases">
        <title>Whole genome shotgun sequence of Nocardia ninae NBRC 108245.</title>
        <authorList>
            <person name="Hosoyama A."/>
            <person name="Uohara A."/>
            <person name="Ohji S."/>
            <person name="Ichikawa N."/>
        </authorList>
    </citation>
    <scope>NUCLEOTIDE SEQUENCE [LARGE SCALE GENOMIC DNA]</scope>
    <source>
        <strain evidence="2 3">NBRC 108245</strain>
    </source>
</reference>
<keyword evidence="3" id="KW-1185">Reference proteome</keyword>
<dbReference type="EMBL" id="BJXA01000003">
    <property type="protein sequence ID" value="GEM36304.1"/>
    <property type="molecule type" value="Genomic_DNA"/>
</dbReference>
<sequence length="90" mass="9635">MDERQAQIGRSRSGIRTDDTRERMSSVDHGVDFVGHQPVPQALDPTEPADTHFADRQQGVTNATGERGDDIESLLAGSDVGEFPGFPGAA</sequence>
<protein>
    <submittedName>
        <fullName evidence="2">Uncharacterized protein</fullName>
    </submittedName>
</protein>
<feature type="region of interest" description="Disordered" evidence="1">
    <location>
        <begin position="1"/>
        <end position="90"/>
    </location>
</feature>
<dbReference type="AntiFam" id="ANF00116">
    <property type="entry name" value="Shadow ORF (opposite cobK)"/>
</dbReference>
<evidence type="ECO:0000256" key="1">
    <source>
        <dbReference type="SAM" id="MobiDB-lite"/>
    </source>
</evidence>
<proteinExistence type="predicted"/>
<organism evidence="2 3">
    <name type="scientific">Nocardia ninae NBRC 108245</name>
    <dbReference type="NCBI Taxonomy" id="1210091"/>
    <lineage>
        <taxon>Bacteria</taxon>
        <taxon>Bacillati</taxon>
        <taxon>Actinomycetota</taxon>
        <taxon>Actinomycetes</taxon>
        <taxon>Mycobacteriales</taxon>
        <taxon>Nocardiaceae</taxon>
        <taxon>Nocardia</taxon>
    </lineage>
</organism>
<evidence type="ECO:0000313" key="2">
    <source>
        <dbReference type="EMBL" id="GEM36304.1"/>
    </source>
</evidence>
<feature type="compositionally biased region" description="Basic and acidic residues" evidence="1">
    <location>
        <begin position="15"/>
        <end position="31"/>
    </location>
</feature>
<evidence type="ECO:0000313" key="3">
    <source>
        <dbReference type="Proteomes" id="UP000321424"/>
    </source>
</evidence>
<dbReference type="AlphaFoldDB" id="A0A511M6P8"/>
<dbReference type="Proteomes" id="UP000321424">
    <property type="component" value="Unassembled WGS sequence"/>
</dbReference>
<comment type="caution">
    <text evidence="2">The sequence shown here is derived from an EMBL/GenBank/DDBJ whole genome shotgun (WGS) entry which is preliminary data.</text>
</comment>